<dbReference type="GO" id="GO:0046718">
    <property type="term" value="P:symbiont entry into host cell"/>
    <property type="evidence" value="ECO:0007669"/>
    <property type="project" value="UniProtKB-KW"/>
</dbReference>
<keyword evidence="10" id="KW-1160">Virus entry into host cell</keyword>
<evidence type="ECO:0000256" key="4">
    <source>
        <dbReference type="ARBA" id="ARBA00022562"/>
    </source>
</evidence>
<dbReference type="GO" id="GO:1990904">
    <property type="term" value="C:ribonucleoprotein complex"/>
    <property type="evidence" value="ECO:0007669"/>
    <property type="project" value="UniProtKB-KW"/>
</dbReference>
<evidence type="ECO:0000256" key="1">
    <source>
        <dbReference type="ARBA" id="ARBA00022497"/>
    </source>
</evidence>
<evidence type="ECO:0000256" key="5">
    <source>
        <dbReference type="ARBA" id="ARBA00022581"/>
    </source>
</evidence>
<evidence type="ECO:0000256" key="10">
    <source>
        <dbReference type="ARBA" id="ARBA00023296"/>
    </source>
</evidence>
<evidence type="ECO:0000256" key="7">
    <source>
        <dbReference type="ARBA" id="ARBA00022884"/>
    </source>
</evidence>
<reference evidence="13" key="2">
    <citation type="journal article" date="2015" name="J. Clin. Virol.">
        <title>Molecular, serological and in vitro culture-based characterization of Bourbon virus, a newly described human pathogen of the genus Thogotovirus.</title>
        <authorList>
            <person name="Lambert A.J."/>
            <person name="Velez J.O."/>
            <person name="Brault A.C."/>
            <person name="Calvert A.E."/>
            <person name="Bell-Sakyi L."/>
            <person name="Bosco-Lauth A.M."/>
            <person name="Staples J.E."/>
            <person name="Kosoy O.I."/>
        </authorList>
    </citation>
    <scope>NUCLEOTIDE SEQUENCE [LARGE SCALE GENOMIC DNA]</scope>
</reference>
<dbReference type="Proteomes" id="UP000181617">
    <property type="component" value="Genome"/>
</dbReference>
<dbReference type="SUPFAM" id="SSF161003">
    <property type="entry name" value="flu NP-like"/>
    <property type="match status" value="1"/>
</dbReference>
<keyword evidence="1" id="KW-1139">Helical capsid protein</keyword>
<evidence type="ECO:0000313" key="12">
    <source>
        <dbReference type="EMBL" id="AJP32539.2"/>
    </source>
</evidence>
<reference evidence="12 13" key="1">
    <citation type="journal article" date="2015" name="Emerg. Infect. Dis.">
        <title>Novel thogotovirus associated with febrile illness and death, United States, 2014.</title>
        <authorList>
            <person name="Kosoy O.I."/>
            <person name="Lambert A.J."/>
            <person name="Hawkinson D.J."/>
            <person name="Pastula D.M."/>
            <person name="Goldsmith C.S."/>
            <person name="Hunt D.C."/>
            <person name="Staples J.E."/>
        </authorList>
    </citation>
    <scope>NUCLEOTIDE SEQUENCE [LARGE SCALE GENOMIC DNA]</scope>
    <source>
        <strain evidence="12">Original</strain>
    </source>
</reference>
<dbReference type="InterPro" id="IPR002141">
    <property type="entry name" value="Flu_NP"/>
</dbReference>
<sequence length="460" mass="52018">MQSSRKAPNPRSSNDEEMEIDTKRSKIEVDPLANKRKYEEFKAQMVSLANKAKVDMTVHYNASVIGTLCLSACTDGTLRDGSKYSFFFKTQDNEWEMKEVVIDCSSVQEWAKTTINDATRKDWYPFLSSLQLCVKSEDAILWQRNVVTKNLGVSPVCEPYAVGYNIKDKLKKSRPLSIGPLNHLDHWLGLYTERSVGKGKKLSQRAAAGIRERLEKNLMRQTIGQSQKAMLRQIFDGKTSYIRTLAHSYCSIKPHIENQFVLPYSVIAVTDNFDGANMSDEWVFKKISEASEKILLTGPSQEWKPFMAQILIHCTFRSMHEDLGVLSAMFGMEFQPRKAFGKFCSSSDLKVLGSQKIQYHFWSKPQRGAPRNLGGARRGQISTRPSFRGVRTTYNQYSSLEQLEKACGTGTSESLVDALNAEFEEYSRLTQEGTGHFFEKGGENEFKGSVVASGRLLFEA</sequence>
<dbReference type="GO" id="GO:0043657">
    <property type="term" value="C:host cell"/>
    <property type="evidence" value="ECO:0007669"/>
    <property type="project" value="GOC"/>
</dbReference>
<accession>A0A0C5I425</accession>
<name>A0A0C5I425_9ORTO</name>
<feature type="region of interest" description="Disordered" evidence="11">
    <location>
        <begin position="1"/>
        <end position="26"/>
    </location>
</feature>
<dbReference type="GO" id="GO:0003723">
    <property type="term" value="F:RNA binding"/>
    <property type="evidence" value="ECO:0007669"/>
    <property type="project" value="UniProtKB-KW"/>
</dbReference>
<evidence type="ECO:0000256" key="8">
    <source>
        <dbReference type="ARBA" id="ARBA00023086"/>
    </source>
</evidence>
<evidence type="ECO:0000256" key="2">
    <source>
        <dbReference type="ARBA" id="ARBA00022524"/>
    </source>
</evidence>
<evidence type="ECO:0000256" key="9">
    <source>
        <dbReference type="ARBA" id="ARBA00023274"/>
    </source>
</evidence>
<dbReference type="GO" id="GO:0019013">
    <property type="term" value="C:viral nucleocapsid"/>
    <property type="evidence" value="ECO:0007669"/>
    <property type="project" value="UniProtKB-KW"/>
</dbReference>
<protein>
    <submittedName>
        <fullName evidence="12">Nucleoprotein</fullName>
    </submittedName>
</protein>
<dbReference type="Pfam" id="PF00506">
    <property type="entry name" value="Flu_NP"/>
    <property type="match status" value="1"/>
</dbReference>
<proteinExistence type="predicted"/>
<dbReference type="EMBL" id="KP657749">
    <property type="protein sequence ID" value="AJP32539.2"/>
    <property type="molecule type" value="Viral_cRNA"/>
</dbReference>
<evidence type="ECO:0000256" key="11">
    <source>
        <dbReference type="SAM" id="MobiDB-lite"/>
    </source>
</evidence>
<keyword evidence="3" id="KW-0167">Capsid protein</keyword>
<keyword evidence="8 12" id="KW-0543">Viral nucleoprotein</keyword>
<keyword evidence="7" id="KW-0694">RNA-binding</keyword>
<keyword evidence="5" id="KW-0945">Host-virus interaction</keyword>
<dbReference type="GO" id="GO:0005198">
    <property type="term" value="F:structural molecule activity"/>
    <property type="evidence" value="ECO:0007669"/>
    <property type="project" value="InterPro"/>
</dbReference>
<feature type="compositionally biased region" description="Polar residues" evidence="11">
    <location>
        <begin position="1"/>
        <end position="12"/>
    </location>
</feature>
<evidence type="ECO:0000313" key="13">
    <source>
        <dbReference type="Proteomes" id="UP000181617"/>
    </source>
</evidence>
<keyword evidence="4" id="KW-1048">Host nucleus</keyword>
<evidence type="ECO:0000256" key="6">
    <source>
        <dbReference type="ARBA" id="ARBA00022844"/>
    </source>
</evidence>
<evidence type="ECO:0000256" key="3">
    <source>
        <dbReference type="ARBA" id="ARBA00022561"/>
    </source>
</evidence>
<keyword evidence="6" id="KW-0946">Virion</keyword>
<keyword evidence="2" id="KW-1163">Viral penetration into host nucleus</keyword>
<keyword evidence="9" id="KW-0687">Ribonucleoprotein</keyword>
<dbReference type="GO" id="GO:0075732">
    <property type="term" value="P:viral penetration into host nucleus"/>
    <property type="evidence" value="ECO:0007669"/>
    <property type="project" value="UniProtKB-KW"/>
</dbReference>
<organism evidence="12 13">
    <name type="scientific">Bourbon virus</name>
    <dbReference type="NCBI Taxonomy" id="1618189"/>
    <lineage>
        <taxon>Viruses</taxon>
        <taxon>Riboviria</taxon>
        <taxon>Orthornavirae</taxon>
        <taxon>Negarnaviricota</taxon>
        <taxon>Polyploviricotina</taxon>
        <taxon>Insthoviricetes</taxon>
        <taxon>Articulavirales</taxon>
        <taxon>Orthomyxoviridae</taxon>
        <taxon>Thogotovirus</taxon>
        <taxon>Thogotovirus bourbonense</taxon>
    </lineage>
</organism>
<dbReference type="GO" id="GO:0019029">
    <property type="term" value="C:helical viral capsid"/>
    <property type="evidence" value="ECO:0007669"/>
    <property type="project" value="UniProtKB-KW"/>
</dbReference>